<feature type="transmembrane region" description="Helical" evidence="1">
    <location>
        <begin position="161"/>
        <end position="180"/>
    </location>
</feature>
<evidence type="ECO:0000256" key="1">
    <source>
        <dbReference type="SAM" id="Phobius"/>
    </source>
</evidence>
<accession>B7B9A1</accession>
<keyword evidence="1" id="KW-0472">Membrane</keyword>
<feature type="transmembrane region" description="Helical" evidence="1">
    <location>
        <begin position="140"/>
        <end position="156"/>
    </location>
</feature>
<dbReference type="Pfam" id="PF04235">
    <property type="entry name" value="DUF418"/>
    <property type="match status" value="1"/>
</dbReference>
<reference evidence="3 4" key="2">
    <citation type="submission" date="2008-10" db="EMBL/GenBank/DDBJ databases">
        <authorList>
            <person name="Fulton L."/>
            <person name="Clifton S."/>
            <person name="Fulton B."/>
            <person name="Xu J."/>
            <person name="Minx P."/>
            <person name="Pepin K.H."/>
            <person name="Johnson M."/>
            <person name="Bhonagiri V."/>
            <person name="Nash W.E."/>
            <person name="Mardis E.R."/>
            <person name="Wilson R.K."/>
        </authorList>
    </citation>
    <scope>NUCLEOTIDE SEQUENCE [LARGE SCALE GENOMIC DNA]</scope>
    <source>
        <strain evidence="3 4">DSM 18315</strain>
    </source>
</reference>
<feature type="transmembrane region" description="Helical" evidence="1">
    <location>
        <begin position="236"/>
        <end position="256"/>
    </location>
</feature>
<feature type="transmembrane region" description="Helical" evidence="1">
    <location>
        <begin position="307"/>
        <end position="324"/>
    </location>
</feature>
<feature type="domain" description="DUF418" evidence="2">
    <location>
        <begin position="250"/>
        <end position="411"/>
    </location>
</feature>
<dbReference type="AlphaFoldDB" id="B7B9A1"/>
<dbReference type="InterPro" id="IPR007349">
    <property type="entry name" value="DUF418"/>
</dbReference>
<dbReference type="PANTHER" id="PTHR30590">
    <property type="entry name" value="INNER MEMBRANE PROTEIN"/>
    <property type="match status" value="1"/>
</dbReference>
<dbReference type="Proteomes" id="UP000005510">
    <property type="component" value="Unassembled WGS sequence"/>
</dbReference>
<name>B7B9A1_9BACT</name>
<feature type="transmembrane region" description="Helical" evidence="1">
    <location>
        <begin position="74"/>
        <end position="97"/>
    </location>
</feature>
<feature type="transmembrane region" description="Helical" evidence="1">
    <location>
        <begin position="268"/>
        <end position="287"/>
    </location>
</feature>
<gene>
    <name evidence="3" type="ORF">PRABACTJOHN_01604</name>
</gene>
<comment type="caution">
    <text evidence="3">The sequence shown here is derived from an EMBL/GenBank/DDBJ whole genome shotgun (WGS) entry which is preliminary data.</text>
</comment>
<evidence type="ECO:0000259" key="2">
    <source>
        <dbReference type="Pfam" id="PF04235"/>
    </source>
</evidence>
<dbReference type="PANTHER" id="PTHR30590:SF2">
    <property type="entry name" value="INNER MEMBRANE PROTEIN"/>
    <property type="match status" value="1"/>
</dbReference>
<dbReference type="HOGENOM" id="CLU_039610_0_0_10"/>
<keyword evidence="1" id="KW-1133">Transmembrane helix</keyword>
<organism evidence="3 4">
    <name type="scientific">Parabacteroides johnsonii DSM 18315</name>
    <dbReference type="NCBI Taxonomy" id="537006"/>
    <lineage>
        <taxon>Bacteria</taxon>
        <taxon>Pseudomonadati</taxon>
        <taxon>Bacteroidota</taxon>
        <taxon>Bacteroidia</taxon>
        <taxon>Bacteroidales</taxon>
        <taxon>Tannerellaceae</taxon>
        <taxon>Parabacteroides</taxon>
    </lineage>
</organism>
<feature type="transmembrane region" description="Helical" evidence="1">
    <location>
        <begin position="369"/>
        <end position="392"/>
    </location>
</feature>
<reference evidence="3 4" key="1">
    <citation type="submission" date="2008-10" db="EMBL/GenBank/DDBJ databases">
        <title>Draft genome sequence of Parabacteroides johnsonii (DSM 18315).</title>
        <authorList>
            <person name="Sudarsanam P."/>
            <person name="Ley R."/>
            <person name="Guruge J."/>
            <person name="Turnbaugh P.J."/>
            <person name="Mahowald M."/>
            <person name="Liep D."/>
            <person name="Gordon J."/>
        </authorList>
    </citation>
    <scope>NUCLEOTIDE SEQUENCE [LARGE SCALE GENOMIC DNA]</scope>
    <source>
        <strain evidence="3 4">DSM 18315</strain>
    </source>
</reference>
<evidence type="ECO:0000313" key="4">
    <source>
        <dbReference type="Proteomes" id="UP000005510"/>
    </source>
</evidence>
<dbReference type="InterPro" id="IPR052529">
    <property type="entry name" value="Bact_Transport_Assoc"/>
</dbReference>
<evidence type="ECO:0000313" key="3">
    <source>
        <dbReference type="EMBL" id="EEC96994.1"/>
    </source>
</evidence>
<sequence length="417" mass="47737">MFPKENEQKSNQKFENMETTKTVLTSGGRITVIDALRGFSLIGICLIHSMQHFGAMGTMTPQEMFPWEGTMNEIFRWCINYLVFGKFFIIFSCLFGLSFFIQMDRAAKKGVDFRPRFLWRLVLLLAIGYLHGLFVRVDILLIYALLGFLLVLMYKWPTKLLAGITLFLFLGGATLVPVAYKSLTTPATEQVERVPERAVSRPAAPRQAPTLSEMVSNNAWDGVVGKMRFQFSSGRIYLTLGLFVLGFIVGRIRLFERLDEFRSRLNRGGLLALIGLGLLYMIQSYLAPVSWREVSFNAWMGSTVTNLINLLTAYLWVVVVIEAYRFRKVQQAMTPLVSYGRMGLTNYIVQSVIGVFIFSGFGLDWSHLGVFLSVLVCLVYTGVQIVLSHYWLKNFRYGPMEWLWRTGTYLKWQPLLR</sequence>
<proteinExistence type="predicted"/>
<dbReference type="EMBL" id="ABYH01000162">
    <property type="protein sequence ID" value="EEC96994.1"/>
    <property type="molecule type" value="Genomic_DNA"/>
</dbReference>
<feature type="transmembrane region" description="Helical" evidence="1">
    <location>
        <begin position="344"/>
        <end position="363"/>
    </location>
</feature>
<keyword evidence="1" id="KW-0812">Transmembrane</keyword>
<protein>
    <recommendedName>
        <fullName evidence="2">DUF418 domain-containing protein</fullName>
    </recommendedName>
</protein>